<proteinExistence type="predicted"/>
<reference evidence="1" key="1">
    <citation type="submission" date="2018-05" db="EMBL/GenBank/DDBJ databases">
        <authorList>
            <person name="Lanie J.A."/>
            <person name="Ng W.-L."/>
            <person name="Kazmierczak K.M."/>
            <person name="Andrzejewski T.M."/>
            <person name="Davidsen T.M."/>
            <person name="Wayne K.J."/>
            <person name="Tettelin H."/>
            <person name="Glass J.I."/>
            <person name="Rusch D."/>
            <person name="Podicherti R."/>
            <person name="Tsui H.-C.T."/>
            <person name="Winkler M.E."/>
        </authorList>
    </citation>
    <scope>NUCLEOTIDE SEQUENCE</scope>
</reference>
<sequence>MKSIILIEGVSCNVLYLFYDEKIMRTGLGRKNWRGGLLHQPAIKAKTPLLYGVSPLNWRKRVGIEPTSQFNLEQRL</sequence>
<dbReference type="EMBL" id="UINC01029487">
    <property type="protein sequence ID" value="SVB12290.1"/>
    <property type="molecule type" value="Genomic_DNA"/>
</dbReference>
<gene>
    <name evidence="1" type="ORF">METZ01_LOCUS165144</name>
</gene>
<accession>A0A382BEJ8</accession>
<organism evidence="1">
    <name type="scientific">marine metagenome</name>
    <dbReference type="NCBI Taxonomy" id="408172"/>
    <lineage>
        <taxon>unclassified sequences</taxon>
        <taxon>metagenomes</taxon>
        <taxon>ecological metagenomes</taxon>
    </lineage>
</organism>
<dbReference type="AlphaFoldDB" id="A0A382BEJ8"/>
<evidence type="ECO:0000313" key="1">
    <source>
        <dbReference type="EMBL" id="SVB12290.1"/>
    </source>
</evidence>
<name>A0A382BEJ8_9ZZZZ</name>
<protein>
    <submittedName>
        <fullName evidence="1">Uncharacterized protein</fullName>
    </submittedName>
</protein>